<proteinExistence type="predicted"/>
<feature type="region of interest" description="Disordered" evidence="1">
    <location>
        <begin position="260"/>
        <end position="320"/>
    </location>
</feature>
<dbReference type="Proteomes" id="UP001160483">
    <property type="component" value="Unassembled WGS sequence"/>
</dbReference>
<comment type="caution">
    <text evidence="2">The sequence shown here is derived from an EMBL/GenBank/DDBJ whole genome shotgun (WGS) entry which is preliminary data.</text>
</comment>
<dbReference type="EMBL" id="CAKKTJ010000326">
    <property type="protein sequence ID" value="CAH0481075.1"/>
    <property type="molecule type" value="Genomic_DNA"/>
</dbReference>
<name>A0AAU9L6J8_9STRA</name>
<dbReference type="AlphaFoldDB" id="A0AAU9L6J8"/>
<accession>A0AAU9L6J8</accession>
<sequence>MRKQKAELVKNLMMEAWNDVKSKAGAVTTEHDTEVERKRISYHDKAKDDCLRLPQLPAKMQTAKQCAAENGIRVGFATMTLRITFSIATRPILQIYTPFEKNNTGIYPIVNMPTLTDEEQELIQNDREANPGCFYSTALSQSCRSINGDSKCEIIKKIFRQCPNSRKELISNRKEITEDEHGGEATDEDFFNRERMDPRRGGEPGFGTFFQQRGDDFEAQMSPFDFLRQEMLRPFEEFFGGGILGRGALNPFEGLEEGEFERTPIPPLTPHRPSRQTPSNPPHYSFHPSQGNDSNEADAQARAREKSDMFAGFSGRVEEI</sequence>
<reference evidence="2" key="1">
    <citation type="submission" date="2021-11" db="EMBL/GenBank/DDBJ databases">
        <authorList>
            <person name="Islam A."/>
            <person name="Islam S."/>
            <person name="Flora M.S."/>
            <person name="Rahman M."/>
            <person name="Ziaur R.M."/>
            <person name="Epstein J.H."/>
            <person name="Hassan M."/>
            <person name="Klassen M."/>
            <person name="Woodard K."/>
            <person name="Webb A."/>
            <person name="Webby R.J."/>
            <person name="El Zowalaty M.E."/>
        </authorList>
    </citation>
    <scope>NUCLEOTIDE SEQUENCE</scope>
    <source>
        <strain evidence="2">Pbs3</strain>
    </source>
</reference>
<evidence type="ECO:0000313" key="3">
    <source>
        <dbReference type="Proteomes" id="UP001160483"/>
    </source>
</evidence>
<gene>
    <name evidence="2" type="ORF">PBS003_LOCUS7685</name>
</gene>
<feature type="compositionally biased region" description="Basic and acidic residues" evidence="1">
    <location>
        <begin position="299"/>
        <end position="308"/>
    </location>
</feature>
<evidence type="ECO:0000313" key="2">
    <source>
        <dbReference type="EMBL" id="CAH0481075.1"/>
    </source>
</evidence>
<evidence type="ECO:0000256" key="1">
    <source>
        <dbReference type="SAM" id="MobiDB-lite"/>
    </source>
</evidence>
<organism evidence="2 3">
    <name type="scientific">Peronospora belbahrii</name>
    <dbReference type="NCBI Taxonomy" id="622444"/>
    <lineage>
        <taxon>Eukaryota</taxon>
        <taxon>Sar</taxon>
        <taxon>Stramenopiles</taxon>
        <taxon>Oomycota</taxon>
        <taxon>Peronosporomycetes</taxon>
        <taxon>Peronosporales</taxon>
        <taxon>Peronosporaceae</taxon>
        <taxon>Peronospora</taxon>
    </lineage>
</organism>
<protein>
    <submittedName>
        <fullName evidence="2">Uncharacterized protein</fullName>
    </submittedName>
</protein>